<sequence length="146" mass="15538">MNVEHGEHSADTADPTFALNALCEDEAVLAALLYSSDGLVRAYSEGLSRETAERMAAVFAGLQATAHNLAEFCGLPEGELPWRYDVRDHGDHTILVVAAGERTGIAVAVGAPTTSPQVAIATEATLKTIRGLRHALRVKERESGRS</sequence>
<dbReference type="Gene3D" id="3.30.450.30">
    <property type="entry name" value="Dynein light chain 2a, cytoplasmic"/>
    <property type="match status" value="1"/>
</dbReference>
<dbReference type="InterPro" id="IPR004942">
    <property type="entry name" value="Roadblock/LAMTOR2_dom"/>
</dbReference>
<gene>
    <name evidence="2" type="ORF">JGS22_015290</name>
</gene>
<dbReference type="RefSeq" id="WP_211040276.1">
    <property type="nucleotide sequence ID" value="NZ_JAELVF020000001.1"/>
</dbReference>
<dbReference type="Pfam" id="PF03259">
    <property type="entry name" value="Robl_LC7"/>
    <property type="match status" value="1"/>
</dbReference>
<feature type="domain" description="Roadblock/LAMTOR2" evidence="1">
    <location>
        <begin position="26"/>
        <end position="107"/>
    </location>
</feature>
<proteinExistence type="predicted"/>
<keyword evidence="3" id="KW-1185">Reference proteome</keyword>
<evidence type="ECO:0000313" key="2">
    <source>
        <dbReference type="EMBL" id="MBU7598939.1"/>
    </source>
</evidence>
<name>A0A949N5G7_9ACTN</name>
<evidence type="ECO:0000313" key="3">
    <source>
        <dbReference type="Proteomes" id="UP000694501"/>
    </source>
</evidence>
<dbReference type="AlphaFoldDB" id="A0A949N5G7"/>
<dbReference type="SUPFAM" id="SSF103196">
    <property type="entry name" value="Roadblock/LC7 domain"/>
    <property type="match status" value="1"/>
</dbReference>
<protein>
    <submittedName>
        <fullName evidence="2">Roadblock/LC7 domain-containing protein</fullName>
    </submittedName>
</protein>
<dbReference type="EMBL" id="JAELVF020000001">
    <property type="protein sequence ID" value="MBU7598939.1"/>
    <property type="molecule type" value="Genomic_DNA"/>
</dbReference>
<evidence type="ECO:0000259" key="1">
    <source>
        <dbReference type="Pfam" id="PF03259"/>
    </source>
</evidence>
<reference evidence="2" key="1">
    <citation type="submission" date="2021-06" db="EMBL/GenBank/DDBJ databases">
        <title>Sequencing of actinobacteria type strains.</title>
        <authorList>
            <person name="Nguyen G.-S."/>
            <person name="Wentzel A."/>
        </authorList>
    </citation>
    <scope>NUCLEOTIDE SEQUENCE</scope>
    <source>
        <strain evidence="2">P38-E01</strain>
    </source>
</reference>
<organism evidence="2 3">
    <name type="scientific">Streptomyces tardus</name>
    <dbReference type="NCBI Taxonomy" id="2780544"/>
    <lineage>
        <taxon>Bacteria</taxon>
        <taxon>Bacillati</taxon>
        <taxon>Actinomycetota</taxon>
        <taxon>Actinomycetes</taxon>
        <taxon>Kitasatosporales</taxon>
        <taxon>Streptomycetaceae</taxon>
        <taxon>Streptomyces</taxon>
    </lineage>
</organism>
<accession>A0A949N5G7</accession>
<dbReference type="Proteomes" id="UP000694501">
    <property type="component" value="Unassembled WGS sequence"/>
</dbReference>
<comment type="caution">
    <text evidence="2">The sequence shown here is derived from an EMBL/GenBank/DDBJ whole genome shotgun (WGS) entry which is preliminary data.</text>
</comment>